<accession>A0A8J4E118</accession>
<dbReference type="Proteomes" id="UP000612585">
    <property type="component" value="Unassembled WGS sequence"/>
</dbReference>
<dbReference type="SMART" id="SM01092">
    <property type="entry name" value="CO_deh_flav_C"/>
    <property type="match status" value="1"/>
</dbReference>
<feature type="domain" description="FAD-binding PCMH-type" evidence="1">
    <location>
        <begin position="1"/>
        <end position="197"/>
    </location>
</feature>
<dbReference type="InterPro" id="IPR002346">
    <property type="entry name" value="Mopterin_DH_FAD-bd"/>
</dbReference>
<dbReference type="Pfam" id="PF00941">
    <property type="entry name" value="FAD_binding_5"/>
    <property type="match status" value="1"/>
</dbReference>
<dbReference type="InterPro" id="IPR005107">
    <property type="entry name" value="CO_DH_flav_C"/>
</dbReference>
<dbReference type="PANTHER" id="PTHR42659">
    <property type="entry name" value="XANTHINE DEHYDROGENASE SUBUNIT C-RELATED"/>
    <property type="match status" value="1"/>
</dbReference>
<reference evidence="2" key="1">
    <citation type="submission" date="2021-01" db="EMBL/GenBank/DDBJ databases">
        <title>Whole genome shotgun sequence of Virgisporangium aurantiacum NBRC 16421.</title>
        <authorList>
            <person name="Komaki H."/>
            <person name="Tamura T."/>
        </authorList>
    </citation>
    <scope>NUCLEOTIDE SEQUENCE</scope>
    <source>
        <strain evidence="2">NBRC 16421</strain>
    </source>
</reference>
<keyword evidence="3" id="KW-1185">Reference proteome</keyword>
<dbReference type="GO" id="GO:0016491">
    <property type="term" value="F:oxidoreductase activity"/>
    <property type="evidence" value="ECO:0007669"/>
    <property type="project" value="InterPro"/>
</dbReference>
<dbReference type="RefSeq" id="WP_203996524.1">
    <property type="nucleotide sequence ID" value="NZ_BOPG01000030.1"/>
</dbReference>
<evidence type="ECO:0000313" key="2">
    <source>
        <dbReference type="EMBL" id="GIJ57298.1"/>
    </source>
</evidence>
<dbReference type="PANTHER" id="PTHR42659:SF1">
    <property type="entry name" value="OXIDOREDUCTASE"/>
    <property type="match status" value="1"/>
</dbReference>
<dbReference type="GO" id="GO:0071949">
    <property type="term" value="F:FAD binding"/>
    <property type="evidence" value="ECO:0007669"/>
    <property type="project" value="InterPro"/>
</dbReference>
<gene>
    <name evidence="2" type="ORF">Vau01_048140</name>
</gene>
<proteinExistence type="predicted"/>
<dbReference type="InterPro" id="IPR016166">
    <property type="entry name" value="FAD-bd_PCMH"/>
</dbReference>
<name>A0A8J4E118_9ACTN</name>
<dbReference type="Pfam" id="PF03450">
    <property type="entry name" value="CO_deh_flav_C"/>
    <property type="match status" value="1"/>
</dbReference>
<dbReference type="Gene3D" id="3.30.390.50">
    <property type="entry name" value="CO dehydrogenase flavoprotein, C-terminal domain"/>
    <property type="match status" value="1"/>
</dbReference>
<evidence type="ECO:0000313" key="3">
    <source>
        <dbReference type="Proteomes" id="UP000612585"/>
    </source>
</evidence>
<dbReference type="SUPFAM" id="SSF56176">
    <property type="entry name" value="FAD-binding/transporter-associated domain-like"/>
    <property type="match status" value="1"/>
</dbReference>
<dbReference type="InterPro" id="IPR016169">
    <property type="entry name" value="FAD-bd_PCMH_sub2"/>
</dbReference>
<dbReference type="InterPro" id="IPR036318">
    <property type="entry name" value="FAD-bd_PCMH-like_sf"/>
</dbReference>
<dbReference type="SUPFAM" id="SSF55447">
    <property type="entry name" value="CO dehydrogenase flavoprotein C-terminal domain-like"/>
    <property type="match status" value="1"/>
</dbReference>
<protein>
    <recommendedName>
        <fullName evidence="1">FAD-binding PCMH-type domain-containing protein</fullName>
    </recommendedName>
</protein>
<dbReference type="InterPro" id="IPR036683">
    <property type="entry name" value="CO_DH_flav_C_dom_sf"/>
</dbReference>
<sequence>MTAPFVEYRAGGTDLSERRRSGVSRGPVRDIGARADLAGITAGTGGGLDVGAMVTVAQVAADPIVRAGYPGLAAAAGALATPQIRRMATIGGNLLQRSRCWYYRNPHVSCLKSGGSTCPARDGNHLFSVAFDLGPCVAPHPSTIGVALLAYDALVSTDRRREVPVAEVFGDGSDGGRDHQLAADELLTAVHLPPPVAGERAAYHRAITRTYAEWPLAEAVARLVVADGAITLASVGVGGVAPVPLRLPAVEAQLVGRPPTTEVIASAARHATHGAQPLPQTGYKLPLLIGTVTEVLERAADLNSR</sequence>
<dbReference type="EMBL" id="BOPG01000030">
    <property type="protein sequence ID" value="GIJ57298.1"/>
    <property type="molecule type" value="Genomic_DNA"/>
</dbReference>
<dbReference type="Gene3D" id="3.30.465.10">
    <property type="match status" value="1"/>
</dbReference>
<dbReference type="AlphaFoldDB" id="A0A8J4E118"/>
<evidence type="ECO:0000259" key="1">
    <source>
        <dbReference type="PROSITE" id="PS51387"/>
    </source>
</evidence>
<dbReference type="InterPro" id="IPR051312">
    <property type="entry name" value="Diverse_Substr_Oxidored"/>
</dbReference>
<comment type="caution">
    <text evidence="2">The sequence shown here is derived from an EMBL/GenBank/DDBJ whole genome shotgun (WGS) entry which is preliminary data.</text>
</comment>
<organism evidence="2 3">
    <name type="scientific">Virgisporangium aurantiacum</name>
    <dbReference type="NCBI Taxonomy" id="175570"/>
    <lineage>
        <taxon>Bacteria</taxon>
        <taxon>Bacillati</taxon>
        <taxon>Actinomycetota</taxon>
        <taxon>Actinomycetes</taxon>
        <taxon>Micromonosporales</taxon>
        <taxon>Micromonosporaceae</taxon>
        <taxon>Virgisporangium</taxon>
    </lineage>
</organism>
<dbReference type="PROSITE" id="PS51387">
    <property type="entry name" value="FAD_PCMH"/>
    <property type="match status" value="1"/>
</dbReference>